<proteinExistence type="predicted"/>
<keyword evidence="2" id="KW-1185">Reference proteome</keyword>
<name>A0A8H7CTF7_9AGAR</name>
<dbReference type="AlphaFoldDB" id="A0A8H7CTF7"/>
<evidence type="ECO:0000313" key="1">
    <source>
        <dbReference type="EMBL" id="KAF7346813.1"/>
    </source>
</evidence>
<protein>
    <submittedName>
        <fullName evidence="1">Acyl-CoA dehydrogenase NM domain-like protein</fullName>
    </submittedName>
</protein>
<comment type="caution">
    <text evidence="1">The sequence shown here is derived from an EMBL/GenBank/DDBJ whole genome shotgun (WGS) entry which is preliminary data.</text>
</comment>
<dbReference type="Proteomes" id="UP000623467">
    <property type="component" value="Unassembled WGS sequence"/>
</dbReference>
<sequence>MYPGCLAARYEIGLFKECREVLAQKMNGQHRSDAFNRLMLPRCRSLVEAIGQPFLYEAAKEADFEQAVLDVYEAGIVKHGCVWFATHAGMDAAAQIAHEDAAITAAMPHLERWLQWSGAEDYTVAPTVTQPRWDEFVRCLPLYAGPVVDIQLGERGNSSVASAKM</sequence>
<dbReference type="OrthoDB" id="538336at2759"/>
<accession>A0A8H7CTF7</accession>
<dbReference type="EMBL" id="JACAZH010000018">
    <property type="protein sequence ID" value="KAF7346813.1"/>
    <property type="molecule type" value="Genomic_DNA"/>
</dbReference>
<gene>
    <name evidence="1" type="ORF">MSAN_01820300</name>
</gene>
<reference evidence="1" key="1">
    <citation type="submission" date="2020-05" db="EMBL/GenBank/DDBJ databases">
        <title>Mycena genomes resolve the evolution of fungal bioluminescence.</title>
        <authorList>
            <person name="Tsai I.J."/>
        </authorList>
    </citation>
    <scope>NUCLEOTIDE SEQUENCE</scope>
    <source>
        <strain evidence="1">160909Yilan</strain>
    </source>
</reference>
<evidence type="ECO:0000313" key="2">
    <source>
        <dbReference type="Proteomes" id="UP000623467"/>
    </source>
</evidence>
<organism evidence="1 2">
    <name type="scientific">Mycena sanguinolenta</name>
    <dbReference type="NCBI Taxonomy" id="230812"/>
    <lineage>
        <taxon>Eukaryota</taxon>
        <taxon>Fungi</taxon>
        <taxon>Dikarya</taxon>
        <taxon>Basidiomycota</taxon>
        <taxon>Agaricomycotina</taxon>
        <taxon>Agaricomycetes</taxon>
        <taxon>Agaricomycetidae</taxon>
        <taxon>Agaricales</taxon>
        <taxon>Marasmiineae</taxon>
        <taxon>Mycenaceae</taxon>
        <taxon>Mycena</taxon>
    </lineage>
</organism>